<dbReference type="SUPFAM" id="SSF51905">
    <property type="entry name" value="FAD/NAD(P)-binding domain"/>
    <property type="match status" value="1"/>
</dbReference>
<dbReference type="PANTHER" id="PTHR11552">
    <property type="entry name" value="GLUCOSE-METHANOL-CHOLINE GMC OXIDOREDUCTASE"/>
    <property type="match status" value="1"/>
</dbReference>
<dbReference type="Pfam" id="PF05199">
    <property type="entry name" value="GMC_oxred_C"/>
    <property type="match status" value="1"/>
</dbReference>
<feature type="region of interest" description="Disordered" evidence="4">
    <location>
        <begin position="376"/>
        <end position="403"/>
    </location>
</feature>
<dbReference type="PANTHER" id="PTHR11552:SF219">
    <property type="entry name" value="GLUCOSE-METHANOL-CHOLINE OXIDOREDUCTASE N-TERMINAL DOMAIN-CONTAINING PROTEIN"/>
    <property type="match status" value="1"/>
</dbReference>
<evidence type="ECO:0000256" key="3">
    <source>
        <dbReference type="PIRSR" id="PIRSR000137-2"/>
    </source>
</evidence>
<feature type="active site" description="Proton acceptor" evidence="2">
    <location>
        <position position="581"/>
    </location>
</feature>
<dbReference type="GO" id="GO:0016614">
    <property type="term" value="F:oxidoreductase activity, acting on CH-OH group of donors"/>
    <property type="evidence" value="ECO:0007669"/>
    <property type="project" value="InterPro"/>
</dbReference>
<dbReference type="Gene3D" id="3.50.50.60">
    <property type="entry name" value="FAD/NAD(P)-binding domain"/>
    <property type="match status" value="1"/>
</dbReference>
<feature type="domain" description="Glucose-methanol-choline oxidoreductase N-terminal" evidence="5">
    <location>
        <begin position="275"/>
        <end position="289"/>
    </location>
</feature>
<comment type="similarity">
    <text evidence="1">Belongs to the GMC oxidoreductase family.</text>
</comment>
<feature type="binding site" evidence="3">
    <location>
        <position position="101"/>
    </location>
    <ligand>
        <name>FAD</name>
        <dbReference type="ChEBI" id="CHEBI:57692"/>
    </ligand>
</feature>
<evidence type="ECO:0000256" key="4">
    <source>
        <dbReference type="SAM" id="MobiDB-lite"/>
    </source>
</evidence>
<evidence type="ECO:0000313" key="7">
    <source>
        <dbReference type="Proteomes" id="UP000297777"/>
    </source>
</evidence>
<feature type="active site" description="Proton donor" evidence="2">
    <location>
        <position position="535"/>
    </location>
</feature>
<keyword evidence="7" id="KW-1185">Reference proteome</keyword>
<dbReference type="InterPro" id="IPR000172">
    <property type="entry name" value="GMC_OxRdtase_N"/>
</dbReference>
<dbReference type="Pfam" id="PF00732">
    <property type="entry name" value="GMC_oxred_N"/>
    <property type="match status" value="1"/>
</dbReference>
<dbReference type="SUPFAM" id="SSF54373">
    <property type="entry name" value="FAD-linked reductases, C-terminal domain"/>
    <property type="match status" value="1"/>
</dbReference>
<dbReference type="OrthoDB" id="269227at2759"/>
<dbReference type="PIRSF" id="PIRSF000137">
    <property type="entry name" value="Alcohol_oxidase"/>
    <property type="match status" value="1"/>
</dbReference>
<dbReference type="PROSITE" id="PS00624">
    <property type="entry name" value="GMC_OXRED_2"/>
    <property type="match status" value="1"/>
</dbReference>
<dbReference type="InterPro" id="IPR007867">
    <property type="entry name" value="GMC_OxRtase_C"/>
</dbReference>
<proteinExistence type="inferred from homology"/>
<keyword evidence="3" id="KW-0274">FAD</keyword>
<evidence type="ECO:0000256" key="1">
    <source>
        <dbReference type="ARBA" id="ARBA00010790"/>
    </source>
</evidence>
<accession>A0A4Z1EZY9</accession>
<dbReference type="InterPro" id="IPR012132">
    <property type="entry name" value="GMC_OxRdtase"/>
</dbReference>
<dbReference type="Gene3D" id="3.30.560.10">
    <property type="entry name" value="Glucose Oxidase, domain 3"/>
    <property type="match status" value="1"/>
</dbReference>
<evidence type="ECO:0000256" key="2">
    <source>
        <dbReference type="PIRSR" id="PIRSR000137-1"/>
    </source>
</evidence>
<sequence>MPWPFSPRYPEKSPDYADEKEYDYIIIGGGTSGCVLASHLSSSTAHKILLLERGPANDTYLSRIPLLSSNIYDPSSGAKSWFCAPMKHCNDRESLVFRAEVLGGGSRINNEVYTRGTKGDYEGWKEMGCEGWGWEDVEPYFQRMEKVVGEDVKEAEERGRGTQGQFTDAADKMGFSRIPDTNVEDASVDGLAMIYNTVTEDRRRNSTFHSFLPREIALEREKHLTICTNTTVHRIEFSDDDGIPRASKVIFESSDSKSTKTFEAKVNKEVIICSGALGSPQVLMLSGIGPRQHLEEHDIKVIHDLPGVGSNFTDHPSIPVAWETPISESIIQVAVSPLKAILELAKYLLFGTGIMSLPSQTLSFFIRSQSLNEDATGPLVKDSSYPNIESTPTELSLSHPPKPQNQVPDIELIPLAVSATDDMKEHQSTFSKIGIFCILAVNCNPLSHGSVRLTSSSPHSHPAVDFGIFSHPSDMILARRAVHLALALSKTMLASGFPLLRPVTFSSESQDLDVEHGDHEEMDKFLRHRVRNTFHYSSTCRMGSEADENAPGVVDNELRVHGVKGVRIADASVFPKIVSHHTMAPAAMVATRCAGFLVDAQNNS</sequence>
<dbReference type="InterPro" id="IPR036188">
    <property type="entry name" value="FAD/NAD-bd_sf"/>
</dbReference>
<comment type="cofactor">
    <cofactor evidence="3">
        <name>FAD</name>
        <dbReference type="ChEBI" id="CHEBI:57692"/>
    </cofactor>
</comment>
<dbReference type="AlphaFoldDB" id="A0A4Z1EZY9"/>
<reference evidence="6 7" key="1">
    <citation type="submission" date="2017-12" db="EMBL/GenBank/DDBJ databases">
        <title>Comparative genomics of Botrytis spp.</title>
        <authorList>
            <person name="Valero-Jimenez C.A."/>
            <person name="Tapia P."/>
            <person name="Veloso J."/>
            <person name="Silva-Moreno E."/>
            <person name="Staats M."/>
            <person name="Valdes J.H."/>
            <person name="Van Kan J.A.L."/>
        </authorList>
    </citation>
    <scope>NUCLEOTIDE SEQUENCE [LARGE SCALE GENOMIC DNA]</scope>
    <source>
        <strain evidence="6 7">Bt9001</strain>
    </source>
</reference>
<dbReference type="Proteomes" id="UP000297777">
    <property type="component" value="Unassembled WGS sequence"/>
</dbReference>
<gene>
    <name evidence="6" type="ORF">BTUL_0033g00310</name>
</gene>
<keyword evidence="3" id="KW-0285">Flavoprotein</keyword>
<feature type="binding site" evidence="3">
    <location>
        <position position="232"/>
    </location>
    <ligand>
        <name>FAD</name>
        <dbReference type="ChEBI" id="CHEBI:57692"/>
    </ligand>
</feature>
<evidence type="ECO:0000259" key="5">
    <source>
        <dbReference type="PROSITE" id="PS00624"/>
    </source>
</evidence>
<protein>
    <recommendedName>
        <fullName evidence="5">Glucose-methanol-choline oxidoreductase N-terminal domain-containing protein</fullName>
    </recommendedName>
</protein>
<comment type="caution">
    <text evidence="6">The sequence shown here is derived from an EMBL/GenBank/DDBJ whole genome shotgun (WGS) entry which is preliminary data.</text>
</comment>
<name>A0A4Z1EZY9_9HELO</name>
<feature type="binding site" evidence="3">
    <location>
        <begin position="31"/>
        <end position="32"/>
    </location>
    <ligand>
        <name>FAD</name>
        <dbReference type="ChEBI" id="CHEBI:57692"/>
    </ligand>
</feature>
<feature type="binding site" evidence="3">
    <location>
        <begin position="109"/>
        <end position="112"/>
    </location>
    <ligand>
        <name>FAD</name>
        <dbReference type="ChEBI" id="CHEBI:57692"/>
    </ligand>
</feature>
<organism evidence="6 7">
    <name type="scientific">Botrytis tulipae</name>
    <dbReference type="NCBI Taxonomy" id="87230"/>
    <lineage>
        <taxon>Eukaryota</taxon>
        <taxon>Fungi</taxon>
        <taxon>Dikarya</taxon>
        <taxon>Ascomycota</taxon>
        <taxon>Pezizomycotina</taxon>
        <taxon>Leotiomycetes</taxon>
        <taxon>Helotiales</taxon>
        <taxon>Sclerotiniaceae</taxon>
        <taxon>Botrytis</taxon>
    </lineage>
</organism>
<feature type="compositionally biased region" description="Polar residues" evidence="4">
    <location>
        <begin position="384"/>
        <end position="396"/>
    </location>
</feature>
<evidence type="ECO:0000313" key="6">
    <source>
        <dbReference type="EMBL" id="TGO15993.1"/>
    </source>
</evidence>
<dbReference type="EMBL" id="PQXH01000033">
    <property type="protein sequence ID" value="TGO15993.1"/>
    <property type="molecule type" value="Genomic_DNA"/>
</dbReference>
<dbReference type="GO" id="GO:0050660">
    <property type="term" value="F:flavin adenine dinucleotide binding"/>
    <property type="evidence" value="ECO:0007669"/>
    <property type="project" value="InterPro"/>
</dbReference>